<evidence type="ECO:0000256" key="4">
    <source>
        <dbReference type="ARBA" id="ARBA00005139"/>
    </source>
</evidence>
<dbReference type="PANTHER" id="PTHR21499:SF3">
    <property type="entry name" value="ASPARTOKINASE"/>
    <property type="match status" value="1"/>
</dbReference>
<dbReference type="InterPro" id="IPR036393">
    <property type="entry name" value="AceGlu_kinase-like_sf"/>
</dbReference>
<comment type="catalytic activity">
    <reaction evidence="15 17">
        <text>L-aspartate + ATP = 4-phospho-L-aspartate + ADP</text>
        <dbReference type="Rhea" id="RHEA:23776"/>
        <dbReference type="ChEBI" id="CHEBI:29991"/>
        <dbReference type="ChEBI" id="CHEBI:30616"/>
        <dbReference type="ChEBI" id="CHEBI:57535"/>
        <dbReference type="ChEBI" id="CHEBI:456216"/>
        <dbReference type="EC" id="2.7.2.4"/>
    </reaction>
</comment>
<dbReference type="NCBIfam" id="TIGR00657">
    <property type="entry name" value="asp_kinases"/>
    <property type="match status" value="1"/>
</dbReference>
<dbReference type="InterPro" id="IPR005260">
    <property type="entry name" value="Asp_kin_monofn"/>
</dbReference>
<gene>
    <name evidence="21" type="ORF">HG542_09025</name>
</gene>
<evidence type="ECO:0000256" key="12">
    <source>
        <dbReference type="ARBA" id="ARBA00022840"/>
    </source>
</evidence>
<dbReference type="RefSeq" id="WP_171079594.1">
    <property type="nucleotide sequence ID" value="NZ_BNBU01000003.1"/>
</dbReference>
<proteinExistence type="inferred from homology"/>
<dbReference type="Gene3D" id="3.30.2130.10">
    <property type="entry name" value="VC0802-like"/>
    <property type="match status" value="1"/>
</dbReference>
<dbReference type="Pfam" id="PF22468">
    <property type="entry name" value="ACT_9"/>
    <property type="match status" value="1"/>
</dbReference>
<keyword evidence="11 17" id="KW-0418">Kinase</keyword>
<comment type="pathway">
    <text evidence="2 18">Amino-acid biosynthesis; L-lysine biosynthesis via DAP pathway; (S)-tetrahydrodipicolinate from L-aspartate: step 1/4.</text>
</comment>
<dbReference type="InterPro" id="IPR001341">
    <property type="entry name" value="Asp_kinase"/>
</dbReference>
<comment type="function">
    <text evidence="1">Catalyzes the phosphorylation of the beta-carboxyl group of aspartic acid with ATP to yield 4-phospho-L-aspartate, which is involved in the branched biosynthetic pathway leading to the biosynthesis of amino acids lysine, threonine, isoleucine and methionine.</text>
</comment>
<dbReference type="InterPro" id="IPR041740">
    <property type="entry name" value="AKii-LysC-BS"/>
</dbReference>
<evidence type="ECO:0000256" key="17">
    <source>
        <dbReference type="RuleBase" id="RU003448"/>
    </source>
</evidence>
<dbReference type="UniPathway" id="UPA00050">
    <property type="reaction ID" value="UER00461"/>
</dbReference>
<evidence type="ECO:0000256" key="18">
    <source>
        <dbReference type="RuleBase" id="RU004249"/>
    </source>
</evidence>
<dbReference type="SUPFAM" id="SSF53633">
    <property type="entry name" value="Carbamate kinase-like"/>
    <property type="match status" value="1"/>
</dbReference>
<evidence type="ECO:0000256" key="5">
    <source>
        <dbReference type="ARBA" id="ARBA00010122"/>
    </source>
</evidence>
<evidence type="ECO:0000313" key="21">
    <source>
        <dbReference type="EMBL" id="NVK77806.1"/>
    </source>
</evidence>
<evidence type="ECO:0000256" key="9">
    <source>
        <dbReference type="ARBA" id="ARBA00022679"/>
    </source>
</evidence>
<dbReference type="Gene3D" id="3.40.1160.10">
    <property type="entry name" value="Acetylglutamate kinase-like"/>
    <property type="match status" value="1"/>
</dbReference>
<feature type="domain" description="Aspartate/glutamate/uridylate kinase" evidence="19">
    <location>
        <begin position="3"/>
        <end position="231"/>
    </location>
</feature>
<keyword evidence="10 16" id="KW-0547">Nucleotide-binding</keyword>
<evidence type="ECO:0000256" key="16">
    <source>
        <dbReference type="PIRSR" id="PIRSR000726-1"/>
    </source>
</evidence>
<dbReference type="UniPathway" id="UPA00051">
    <property type="reaction ID" value="UER00462"/>
</dbReference>
<evidence type="ECO:0000256" key="13">
    <source>
        <dbReference type="ARBA" id="ARBA00022915"/>
    </source>
</evidence>
<evidence type="ECO:0000256" key="1">
    <source>
        <dbReference type="ARBA" id="ARBA00002843"/>
    </source>
</evidence>
<evidence type="ECO:0000256" key="2">
    <source>
        <dbReference type="ARBA" id="ARBA00004766"/>
    </source>
</evidence>
<feature type="domain" description="Aspartokinase ACT" evidence="20">
    <location>
        <begin position="350"/>
        <end position="408"/>
    </location>
</feature>
<dbReference type="FunFam" id="3.40.1160.10:FF:000002">
    <property type="entry name" value="Aspartokinase"/>
    <property type="match status" value="1"/>
</dbReference>
<accession>A0A7Y7E6X3</accession>
<keyword evidence="8 18" id="KW-0028">Amino-acid biosynthesis</keyword>
<dbReference type="InterPro" id="IPR054352">
    <property type="entry name" value="ACT_Aspartokinase"/>
</dbReference>
<comment type="pathway">
    <text evidence="3 18">Amino-acid biosynthesis; L-methionine biosynthesis via de novo pathway; L-homoserine from L-aspartate: step 1/3.</text>
</comment>
<evidence type="ECO:0000256" key="8">
    <source>
        <dbReference type="ARBA" id="ARBA00022605"/>
    </source>
</evidence>
<feature type="binding site" evidence="16">
    <location>
        <position position="185"/>
    </location>
    <ligand>
        <name>ATP</name>
        <dbReference type="ChEBI" id="CHEBI:30616"/>
    </ligand>
</feature>
<dbReference type="GO" id="GO:0004072">
    <property type="term" value="F:aspartate kinase activity"/>
    <property type="evidence" value="ECO:0007669"/>
    <property type="project" value="UniProtKB-EC"/>
</dbReference>
<keyword evidence="12 16" id="KW-0067">ATP-binding</keyword>
<dbReference type="GO" id="GO:0009090">
    <property type="term" value="P:homoserine biosynthetic process"/>
    <property type="evidence" value="ECO:0007669"/>
    <property type="project" value="TreeGrafter"/>
</dbReference>
<dbReference type="PIRSF" id="PIRSF000726">
    <property type="entry name" value="Asp_kin"/>
    <property type="match status" value="1"/>
</dbReference>
<dbReference type="Proteomes" id="UP000587462">
    <property type="component" value="Unassembled WGS sequence"/>
</dbReference>
<dbReference type="SUPFAM" id="SSF55021">
    <property type="entry name" value="ACT-like"/>
    <property type="match status" value="2"/>
</dbReference>
<feature type="binding site" evidence="16">
    <location>
        <position position="47"/>
    </location>
    <ligand>
        <name>substrate</name>
    </ligand>
</feature>
<dbReference type="InterPro" id="IPR018042">
    <property type="entry name" value="Aspartate_kinase_CS"/>
</dbReference>
<keyword evidence="14" id="KW-0457">Lysine biosynthesis</keyword>
<dbReference type="GO" id="GO:0005524">
    <property type="term" value="F:ATP binding"/>
    <property type="evidence" value="ECO:0007669"/>
    <property type="project" value="UniProtKB-KW"/>
</dbReference>
<comment type="caution">
    <text evidence="21">The sequence shown here is derived from an EMBL/GenBank/DDBJ whole genome shotgun (WGS) entry which is preliminary data.</text>
</comment>
<evidence type="ECO:0000259" key="19">
    <source>
        <dbReference type="Pfam" id="PF00696"/>
    </source>
</evidence>
<evidence type="ECO:0000259" key="20">
    <source>
        <dbReference type="Pfam" id="PF22468"/>
    </source>
</evidence>
<protein>
    <recommendedName>
        <fullName evidence="7 17">Aspartokinase</fullName>
        <ecNumber evidence="6 17">2.7.2.4</ecNumber>
    </recommendedName>
</protein>
<feature type="binding site" evidence="16">
    <location>
        <position position="180"/>
    </location>
    <ligand>
        <name>ATP</name>
        <dbReference type="ChEBI" id="CHEBI:30616"/>
    </ligand>
</feature>
<dbReference type="GO" id="GO:0009088">
    <property type="term" value="P:threonine biosynthetic process"/>
    <property type="evidence" value="ECO:0007669"/>
    <property type="project" value="UniProtKB-UniPathway"/>
</dbReference>
<evidence type="ECO:0000256" key="7">
    <source>
        <dbReference type="ARBA" id="ARBA00016273"/>
    </source>
</evidence>
<dbReference type="NCBIfam" id="NF005154">
    <property type="entry name" value="PRK06635.1-2"/>
    <property type="match status" value="1"/>
</dbReference>
<dbReference type="NCBIfam" id="NF005155">
    <property type="entry name" value="PRK06635.1-4"/>
    <property type="match status" value="1"/>
</dbReference>
<dbReference type="InterPro" id="IPR001048">
    <property type="entry name" value="Asp/Glu/Uridylate_kinase"/>
</dbReference>
<reference evidence="21 22" key="1">
    <citation type="submission" date="2020-04" db="EMBL/GenBank/DDBJ databases">
        <title>Draft Genome Sequence of Streptomyces morookaense DSM 40503, an 8-azaguanine-producing strain.</title>
        <authorList>
            <person name="Qi J."/>
            <person name="Gao J.-M."/>
        </authorList>
    </citation>
    <scope>NUCLEOTIDE SEQUENCE [LARGE SCALE GENOMIC DNA]</scope>
    <source>
        <strain evidence="21 22">DSM 40503</strain>
    </source>
</reference>
<dbReference type="CDD" id="cd04261">
    <property type="entry name" value="AAK_AKii-LysC-BS"/>
    <property type="match status" value="1"/>
</dbReference>
<keyword evidence="13" id="KW-0220">Diaminopimelate biosynthesis</keyword>
<feature type="binding site" evidence="16">
    <location>
        <begin position="7"/>
        <end position="10"/>
    </location>
    <ligand>
        <name>ATP</name>
        <dbReference type="ChEBI" id="CHEBI:30616"/>
    </ligand>
</feature>
<sequence length="428" mass="44310">MALIVQKYGGSSVRNTERIKHVAERVVAAHAEGHDVVVVVSAMGDTTDQLLRMAYEMGPVPSRRELDMLLTSGERISNALTAMAVHTLGVPACSFSGAQAGVITSSAHGRARIIGIEPWRVREALDHGTIAMVAGFQGVSRETREVTTLGRGGSDTTAIALAAALKADVCEIYTDVAGVYTADPRIVPDARQLQHLTYEAMQAMAAGGAKVLAPSSVAYASRHGVTVHVRSSADGDGPGTVVSAGAPEELRTPPAPFTGVAHDLSSAEVTMTAVPDRPGVTADVFGLLADAGAESDLVVHHAVPSPDGPRSDITLVLPASDAPAVLAALRRHRDGLGYEGVTYRDDIGRVSLVGSGMRERTGALTAFREALTGAGVPVGPVSASDTRISAVCRSPRLPEGIRALHEAFGLGAGVTVAQPAGGRRRRPS</sequence>
<dbReference type="PROSITE" id="PS00324">
    <property type="entry name" value="ASPARTOKINASE"/>
    <property type="match status" value="1"/>
</dbReference>
<comment type="similarity">
    <text evidence="5 17">Belongs to the aspartokinase family.</text>
</comment>
<evidence type="ECO:0000256" key="3">
    <source>
        <dbReference type="ARBA" id="ARBA00004986"/>
    </source>
</evidence>
<evidence type="ECO:0000256" key="10">
    <source>
        <dbReference type="ARBA" id="ARBA00022741"/>
    </source>
</evidence>
<dbReference type="PANTHER" id="PTHR21499">
    <property type="entry name" value="ASPARTATE KINASE"/>
    <property type="match status" value="1"/>
</dbReference>
<evidence type="ECO:0000256" key="6">
    <source>
        <dbReference type="ARBA" id="ARBA00013059"/>
    </source>
</evidence>
<dbReference type="Pfam" id="PF00696">
    <property type="entry name" value="AA_kinase"/>
    <property type="match status" value="1"/>
</dbReference>
<feature type="binding site" evidence="16">
    <location>
        <begin position="174"/>
        <end position="175"/>
    </location>
    <ligand>
        <name>ATP</name>
        <dbReference type="ChEBI" id="CHEBI:30616"/>
    </ligand>
</feature>
<organism evidence="21 22">
    <name type="scientific">Streptomyces morookaense</name>
    <name type="common">Streptoverticillium morookaense</name>
    <dbReference type="NCBI Taxonomy" id="1970"/>
    <lineage>
        <taxon>Bacteria</taxon>
        <taxon>Bacillati</taxon>
        <taxon>Actinomycetota</taxon>
        <taxon>Actinomycetes</taxon>
        <taxon>Kitasatosporales</taxon>
        <taxon>Streptomycetaceae</taxon>
        <taxon>Streptomyces</taxon>
    </lineage>
</organism>
<dbReference type="GO" id="GO:0005829">
    <property type="term" value="C:cytosol"/>
    <property type="evidence" value="ECO:0007669"/>
    <property type="project" value="TreeGrafter"/>
</dbReference>
<dbReference type="UniPathway" id="UPA00034">
    <property type="reaction ID" value="UER00015"/>
</dbReference>
<dbReference type="GO" id="GO:0009089">
    <property type="term" value="P:lysine biosynthetic process via diaminopimelate"/>
    <property type="evidence" value="ECO:0007669"/>
    <property type="project" value="UniProtKB-UniPathway"/>
</dbReference>
<feature type="binding site" evidence="16">
    <location>
        <begin position="210"/>
        <end position="211"/>
    </location>
    <ligand>
        <name>ATP</name>
        <dbReference type="ChEBI" id="CHEBI:30616"/>
    </ligand>
</feature>
<dbReference type="GO" id="GO:0019877">
    <property type="term" value="P:diaminopimelate biosynthetic process"/>
    <property type="evidence" value="ECO:0007669"/>
    <property type="project" value="UniProtKB-KW"/>
</dbReference>
<keyword evidence="22" id="KW-1185">Reference proteome</keyword>
<dbReference type="InterPro" id="IPR045865">
    <property type="entry name" value="ACT-like_dom_sf"/>
</dbReference>
<dbReference type="CDD" id="cd04913">
    <property type="entry name" value="ACT_AKii-LysC-BS-like_1"/>
    <property type="match status" value="1"/>
</dbReference>
<keyword evidence="9 17" id="KW-0808">Transferase</keyword>
<evidence type="ECO:0000256" key="14">
    <source>
        <dbReference type="ARBA" id="ARBA00023154"/>
    </source>
</evidence>
<name>A0A7Y7E6X3_STRMO</name>
<dbReference type="EMBL" id="JABBXF010000016">
    <property type="protein sequence ID" value="NVK77806.1"/>
    <property type="molecule type" value="Genomic_DNA"/>
</dbReference>
<dbReference type="AlphaFoldDB" id="A0A7Y7E6X3"/>
<evidence type="ECO:0000256" key="15">
    <source>
        <dbReference type="ARBA" id="ARBA00047872"/>
    </source>
</evidence>
<feature type="binding site" evidence="16">
    <location>
        <position position="74"/>
    </location>
    <ligand>
        <name>substrate</name>
    </ligand>
</feature>
<evidence type="ECO:0000256" key="11">
    <source>
        <dbReference type="ARBA" id="ARBA00022777"/>
    </source>
</evidence>
<comment type="pathway">
    <text evidence="4 18">Amino-acid biosynthesis; L-threonine biosynthesis; L-threonine from L-aspartate: step 1/5.</text>
</comment>
<evidence type="ECO:0000313" key="22">
    <source>
        <dbReference type="Proteomes" id="UP000587462"/>
    </source>
</evidence>
<dbReference type="EC" id="2.7.2.4" evidence="6 17"/>